<keyword evidence="9" id="KW-0342">GTP-binding</keyword>
<dbReference type="Proteomes" id="UP001151699">
    <property type="component" value="Chromosome X"/>
</dbReference>
<dbReference type="InterPro" id="IPR024096">
    <property type="entry name" value="NO_sig/Golgi_transp_ligand-bd"/>
</dbReference>
<proteinExistence type="inferred from homology"/>
<protein>
    <recommendedName>
        <fullName evidence="13">Guanylate cyclase soluble subunit beta-1</fullName>
        <ecNumber evidence="3">4.6.1.2</ecNumber>
    </recommendedName>
    <alternativeName>
        <fullName evidence="14">Guanylate cyclase soluble subunit beta-3</fullName>
    </alternativeName>
    <alternativeName>
        <fullName evidence="15">Soluble guanylate cyclase small subunit</fullName>
    </alternativeName>
</protein>
<dbReference type="InterPro" id="IPR011645">
    <property type="entry name" value="HNOB_dom_associated"/>
</dbReference>
<evidence type="ECO:0000256" key="10">
    <source>
        <dbReference type="ARBA" id="ARBA00023239"/>
    </source>
</evidence>
<evidence type="ECO:0000256" key="8">
    <source>
        <dbReference type="ARBA" id="ARBA00023004"/>
    </source>
</evidence>
<evidence type="ECO:0000259" key="18">
    <source>
        <dbReference type="PROSITE" id="PS50125"/>
    </source>
</evidence>
<dbReference type="Gene3D" id="3.30.450.260">
    <property type="entry name" value="Haem NO binding associated domain"/>
    <property type="match status" value="1"/>
</dbReference>
<dbReference type="CDD" id="cd07302">
    <property type="entry name" value="CHD"/>
    <property type="match status" value="1"/>
</dbReference>
<dbReference type="FunFam" id="3.30.450.260:FF:000002">
    <property type="entry name" value="guanylate cyclase soluble subunit alpha-2"/>
    <property type="match status" value="1"/>
</dbReference>
<dbReference type="InterPro" id="IPR011644">
    <property type="entry name" value="Heme_NO-bd"/>
</dbReference>
<dbReference type="GO" id="GO:0046872">
    <property type="term" value="F:metal ion binding"/>
    <property type="evidence" value="ECO:0007669"/>
    <property type="project" value="UniProtKB-KW"/>
</dbReference>
<dbReference type="Pfam" id="PF07700">
    <property type="entry name" value="HNOB"/>
    <property type="match status" value="1"/>
</dbReference>
<dbReference type="PANTHER" id="PTHR45655">
    <property type="entry name" value="GUANYLATE CYCLASE SOLUBLE SUBUNIT BETA-2"/>
    <property type="match status" value="1"/>
</dbReference>
<evidence type="ECO:0000256" key="13">
    <source>
        <dbReference type="ARBA" id="ARBA00039698"/>
    </source>
</evidence>
<evidence type="ECO:0000256" key="6">
    <source>
        <dbReference type="ARBA" id="ARBA00022723"/>
    </source>
</evidence>
<evidence type="ECO:0000256" key="16">
    <source>
        <dbReference type="RuleBase" id="RU000405"/>
    </source>
</evidence>
<dbReference type="Pfam" id="PF00211">
    <property type="entry name" value="Guanylate_cyc"/>
    <property type="match status" value="1"/>
</dbReference>
<keyword evidence="11" id="KW-0141">cGMP biosynthesis</keyword>
<feature type="coiled-coil region" evidence="17">
    <location>
        <begin position="473"/>
        <end position="500"/>
    </location>
</feature>
<dbReference type="Gene3D" id="3.90.1520.10">
    <property type="entry name" value="H-NOX domain"/>
    <property type="match status" value="1"/>
</dbReference>
<name>A0A9Q0MY02_9DIPT</name>
<gene>
    <name evidence="19" type="primary">GUCY1B1</name>
    <name evidence="19" type="ORF">Bhyg_12835</name>
</gene>
<evidence type="ECO:0000256" key="1">
    <source>
        <dbReference type="ARBA" id="ARBA00001971"/>
    </source>
</evidence>
<reference evidence="19" key="1">
    <citation type="submission" date="2022-07" db="EMBL/GenBank/DDBJ databases">
        <authorList>
            <person name="Trinca V."/>
            <person name="Uliana J.V.C."/>
            <person name="Torres T.T."/>
            <person name="Ward R.J."/>
            <person name="Monesi N."/>
        </authorList>
    </citation>
    <scope>NUCLEOTIDE SEQUENCE</scope>
    <source>
        <strain evidence="19">HSMRA1968</strain>
        <tissue evidence="19">Whole embryos</tissue>
    </source>
</reference>
<feature type="domain" description="Guanylate cyclase" evidence="18">
    <location>
        <begin position="528"/>
        <end position="661"/>
    </location>
</feature>
<keyword evidence="7" id="KW-0547">Nucleotide-binding</keyword>
<keyword evidence="5" id="KW-0349">Heme</keyword>
<comment type="similarity">
    <text evidence="16">Belongs to the adenylyl cyclase class-4/guanylyl cyclase family.</text>
</comment>
<dbReference type="GO" id="GO:0020037">
    <property type="term" value="F:heme binding"/>
    <property type="evidence" value="ECO:0007669"/>
    <property type="project" value="InterPro"/>
</dbReference>
<dbReference type="Pfam" id="PF07701">
    <property type="entry name" value="HNOBA"/>
    <property type="match status" value="1"/>
</dbReference>
<evidence type="ECO:0000313" key="19">
    <source>
        <dbReference type="EMBL" id="KAJ6640086.1"/>
    </source>
</evidence>
<sequence>MSDVQKVTQYLLAISAAETSDERNFSSDIPADDILELFGKTFFEFCQDSGYDKILQVLGATPRDFLQNLDALHDHLGTLYPGMRAPSFRCTEEIDGSLILHYYSERPGLEHIVIGIVKAVALKLHGVDVDIKIIKRKGDVMVEDTSTILLPTNALTNNTEQTIDHSHSTAIGLMVAAVENCRPNGNGNLLQYQTNCRCCMNQCNNTNNVTKNISTLTISCTSKCQDQPPAECQQCSSESLTPSTSTINCNLNDVETQLFGRNPHICDSSNGQHIHQCFELIQQKSDEVELSDHIQFLITEASAPAAPSIQEKEPPDDVDGLTEGPLISTATFCRIFPFHIMFDRQMNIFQVGKSVSRVIPRVSEANCPLLEVLEAVRPHLQLSFENILAHINTIYVLKTKQGAMGLHERYLRLKGQMLYIAESDLMLFQCYPSVMNLDDLTKKGLYISDVPIHDATRDLVLLSEKFEAEYKLTRNLEILTDKLQQTYRELESEKQKTDRLLYSVLPKTVANELRHQRPVAPKRYDCVTLMFSGIVGFGQYCAANTDAEGAMKIVKMLNELYTVFDALTDSKRIPNVYKVETVGDKYMAVSGLPEVCDNHAKCIARLALDMMDMCKNVNMGPKPVEITIGIHSGEVVTGVIGHRMPRYCLFGNTVNLTSRTETTGVPGRINVSEETYK</sequence>
<keyword evidence="20" id="KW-1185">Reference proteome</keyword>
<dbReference type="PANTHER" id="PTHR45655:SF2">
    <property type="entry name" value="GUANYLATE CYCLASE SOLUBLE SUBUNIT BETA-1"/>
    <property type="match status" value="1"/>
</dbReference>
<dbReference type="GO" id="GO:0005525">
    <property type="term" value="F:GTP binding"/>
    <property type="evidence" value="ECO:0007669"/>
    <property type="project" value="UniProtKB-KW"/>
</dbReference>
<evidence type="ECO:0000256" key="4">
    <source>
        <dbReference type="ARBA" id="ARBA00022490"/>
    </source>
</evidence>
<organism evidence="19 20">
    <name type="scientific">Pseudolycoriella hygida</name>
    <dbReference type="NCBI Taxonomy" id="35572"/>
    <lineage>
        <taxon>Eukaryota</taxon>
        <taxon>Metazoa</taxon>
        <taxon>Ecdysozoa</taxon>
        <taxon>Arthropoda</taxon>
        <taxon>Hexapoda</taxon>
        <taxon>Insecta</taxon>
        <taxon>Pterygota</taxon>
        <taxon>Neoptera</taxon>
        <taxon>Endopterygota</taxon>
        <taxon>Diptera</taxon>
        <taxon>Nematocera</taxon>
        <taxon>Sciaroidea</taxon>
        <taxon>Sciaridae</taxon>
        <taxon>Pseudolycoriella</taxon>
    </lineage>
</organism>
<evidence type="ECO:0000256" key="3">
    <source>
        <dbReference type="ARBA" id="ARBA00012202"/>
    </source>
</evidence>
<evidence type="ECO:0000313" key="20">
    <source>
        <dbReference type="Proteomes" id="UP001151699"/>
    </source>
</evidence>
<dbReference type="SMART" id="SM00044">
    <property type="entry name" value="CYCc"/>
    <property type="match status" value="1"/>
</dbReference>
<dbReference type="GO" id="GO:0019934">
    <property type="term" value="P:cGMP-mediated signaling"/>
    <property type="evidence" value="ECO:0007669"/>
    <property type="project" value="TreeGrafter"/>
</dbReference>
<evidence type="ECO:0000256" key="9">
    <source>
        <dbReference type="ARBA" id="ARBA00023134"/>
    </source>
</evidence>
<dbReference type="InterPro" id="IPR042463">
    <property type="entry name" value="HNOB_dom_associated_sf"/>
</dbReference>
<keyword evidence="4" id="KW-0963">Cytoplasm</keyword>
<comment type="subcellular location">
    <subcellularLocation>
        <location evidence="2">Cytoplasm</location>
    </subcellularLocation>
</comment>
<dbReference type="PROSITE" id="PS00452">
    <property type="entry name" value="GUANYLATE_CYCLASE_1"/>
    <property type="match status" value="1"/>
</dbReference>
<evidence type="ECO:0000256" key="2">
    <source>
        <dbReference type="ARBA" id="ARBA00004496"/>
    </source>
</evidence>
<dbReference type="InterPro" id="IPR001054">
    <property type="entry name" value="A/G_cyclase"/>
</dbReference>
<dbReference type="GO" id="GO:0008074">
    <property type="term" value="C:guanylate cyclase complex, soluble"/>
    <property type="evidence" value="ECO:0007669"/>
    <property type="project" value="TreeGrafter"/>
</dbReference>
<dbReference type="EC" id="4.6.1.2" evidence="3"/>
<dbReference type="PROSITE" id="PS50125">
    <property type="entry name" value="GUANYLATE_CYCLASE_2"/>
    <property type="match status" value="1"/>
</dbReference>
<evidence type="ECO:0000256" key="15">
    <source>
        <dbReference type="ARBA" id="ARBA00043208"/>
    </source>
</evidence>
<keyword evidence="8" id="KW-0408">Iron</keyword>
<dbReference type="EMBL" id="WJQU01000003">
    <property type="protein sequence ID" value="KAJ6640086.1"/>
    <property type="molecule type" value="Genomic_DNA"/>
</dbReference>
<dbReference type="OrthoDB" id="6127067at2759"/>
<keyword evidence="10 16" id="KW-0456">Lyase</keyword>
<evidence type="ECO:0000256" key="14">
    <source>
        <dbReference type="ARBA" id="ARBA00041698"/>
    </source>
</evidence>
<dbReference type="InterPro" id="IPR029787">
    <property type="entry name" value="Nucleotide_cyclase"/>
</dbReference>
<comment type="cofactor">
    <cofactor evidence="1">
        <name>heme</name>
        <dbReference type="ChEBI" id="CHEBI:30413"/>
    </cofactor>
</comment>
<keyword evidence="17" id="KW-0175">Coiled coil</keyword>
<evidence type="ECO:0000256" key="11">
    <source>
        <dbReference type="ARBA" id="ARBA00023293"/>
    </source>
</evidence>
<accession>A0A9Q0MY02</accession>
<dbReference type="InterPro" id="IPR038158">
    <property type="entry name" value="H-NOX_domain_sf"/>
</dbReference>
<evidence type="ECO:0000256" key="12">
    <source>
        <dbReference type="ARBA" id="ARBA00037442"/>
    </source>
</evidence>
<dbReference type="FunFam" id="3.90.1520.10:FF:000012">
    <property type="entry name" value="Chromosome undetermined SCAF14725, whole genome shotgun sequence"/>
    <property type="match status" value="1"/>
</dbReference>
<comment type="caution">
    <text evidence="19">The sequence shown here is derived from an EMBL/GenBank/DDBJ whole genome shotgun (WGS) entry which is preliminary data.</text>
</comment>
<evidence type="ECO:0000256" key="7">
    <source>
        <dbReference type="ARBA" id="ARBA00022741"/>
    </source>
</evidence>
<dbReference type="GO" id="GO:0070482">
    <property type="term" value="P:response to oxygen levels"/>
    <property type="evidence" value="ECO:0007669"/>
    <property type="project" value="TreeGrafter"/>
</dbReference>
<dbReference type="SUPFAM" id="SSF111126">
    <property type="entry name" value="Ligand-binding domain in the NO signalling and Golgi transport"/>
    <property type="match status" value="1"/>
</dbReference>
<dbReference type="Gene3D" id="3.30.70.1230">
    <property type="entry name" value="Nucleotide cyclase"/>
    <property type="match status" value="1"/>
</dbReference>
<dbReference type="Gene3D" id="6.10.250.780">
    <property type="match status" value="1"/>
</dbReference>
<evidence type="ECO:0000256" key="5">
    <source>
        <dbReference type="ARBA" id="ARBA00022617"/>
    </source>
</evidence>
<dbReference type="GO" id="GO:0004383">
    <property type="term" value="F:guanylate cyclase activity"/>
    <property type="evidence" value="ECO:0007669"/>
    <property type="project" value="UniProtKB-EC"/>
</dbReference>
<dbReference type="AlphaFoldDB" id="A0A9Q0MY02"/>
<evidence type="ECO:0000256" key="17">
    <source>
        <dbReference type="SAM" id="Coils"/>
    </source>
</evidence>
<comment type="function">
    <text evidence="12">Mediates responses to nitric oxide (NO) by catalyzing the biosynthesis of the signaling molecule cGMP.</text>
</comment>
<dbReference type="FunFam" id="3.30.70.1230:FF:000005">
    <property type="entry name" value="Guanylate cyclase soluble subunit beta-1"/>
    <property type="match status" value="1"/>
</dbReference>
<keyword evidence="6" id="KW-0479">Metal-binding</keyword>
<dbReference type="SUPFAM" id="SSF55073">
    <property type="entry name" value="Nucleotide cyclase"/>
    <property type="match status" value="1"/>
</dbReference>
<dbReference type="InterPro" id="IPR018297">
    <property type="entry name" value="A/G_cyclase_CS"/>
</dbReference>